<evidence type="ECO:0000313" key="2">
    <source>
        <dbReference type="Proteomes" id="UP000672602"/>
    </source>
</evidence>
<name>A0A8J7SNR6_9PROT</name>
<reference evidence="1" key="1">
    <citation type="submission" date="2021-04" db="EMBL/GenBank/DDBJ databases">
        <authorList>
            <person name="Zhang D.-C."/>
        </authorList>
    </citation>
    <scope>NUCLEOTIDE SEQUENCE</scope>
    <source>
        <strain evidence="1">CGMCC 1.15697</strain>
    </source>
</reference>
<keyword evidence="2" id="KW-1185">Reference proteome</keyword>
<accession>A0A8J7SNR6</accession>
<protein>
    <recommendedName>
        <fullName evidence="3">Motility protein</fullName>
    </recommendedName>
</protein>
<dbReference type="RefSeq" id="WP_210682414.1">
    <property type="nucleotide sequence ID" value="NZ_JAGMWN010000005.1"/>
</dbReference>
<organism evidence="1 2">
    <name type="scientific">Marivibrio halodurans</name>
    <dbReference type="NCBI Taxonomy" id="2039722"/>
    <lineage>
        <taxon>Bacteria</taxon>
        <taxon>Pseudomonadati</taxon>
        <taxon>Pseudomonadota</taxon>
        <taxon>Alphaproteobacteria</taxon>
        <taxon>Rhodospirillales</taxon>
        <taxon>Rhodospirillaceae</taxon>
        <taxon>Marivibrio</taxon>
    </lineage>
</organism>
<dbReference type="EMBL" id="JAGMWN010000005">
    <property type="protein sequence ID" value="MBP5857841.1"/>
    <property type="molecule type" value="Genomic_DNA"/>
</dbReference>
<comment type="caution">
    <text evidence="1">The sequence shown here is derived from an EMBL/GenBank/DDBJ whole genome shotgun (WGS) entry which is preliminary data.</text>
</comment>
<sequence>MSVSAAGAVALSNAVTQQNFAIAAVKQQQRMDEGVLQLVTQAVRDGGQALNSSGRGQVVNILT</sequence>
<evidence type="ECO:0000313" key="1">
    <source>
        <dbReference type="EMBL" id="MBP5857841.1"/>
    </source>
</evidence>
<dbReference type="Proteomes" id="UP000672602">
    <property type="component" value="Unassembled WGS sequence"/>
</dbReference>
<dbReference type="AlphaFoldDB" id="A0A8J7SNR6"/>
<gene>
    <name evidence="1" type="ORF">KAJ83_12550</name>
</gene>
<evidence type="ECO:0008006" key="3">
    <source>
        <dbReference type="Google" id="ProtNLM"/>
    </source>
</evidence>
<proteinExistence type="predicted"/>